<evidence type="ECO:0000313" key="7">
    <source>
        <dbReference type="EMBL" id="GAA0861635.1"/>
    </source>
</evidence>
<feature type="transmembrane region" description="Helical" evidence="5">
    <location>
        <begin position="591"/>
        <end position="618"/>
    </location>
</feature>
<protein>
    <recommendedName>
        <fullName evidence="6">Major facilitator superfamily (MFS) profile domain-containing protein</fullName>
    </recommendedName>
</protein>
<dbReference type="InterPro" id="IPR001128">
    <property type="entry name" value="Cyt_P450"/>
</dbReference>
<evidence type="ECO:0000259" key="6">
    <source>
        <dbReference type="PROSITE" id="PS50850"/>
    </source>
</evidence>
<dbReference type="Gene3D" id="1.20.1250.20">
    <property type="entry name" value="MFS general substrate transporter like domains"/>
    <property type="match status" value="2"/>
</dbReference>
<dbReference type="SUPFAM" id="SSF48264">
    <property type="entry name" value="Cytochrome P450"/>
    <property type="match status" value="1"/>
</dbReference>
<feature type="transmembrane region" description="Helical" evidence="5">
    <location>
        <begin position="680"/>
        <end position="698"/>
    </location>
</feature>
<feature type="transmembrane region" description="Helical" evidence="5">
    <location>
        <begin position="563"/>
        <end position="585"/>
    </location>
</feature>
<feature type="transmembrane region" description="Helical" evidence="5">
    <location>
        <begin position="639"/>
        <end position="660"/>
    </location>
</feature>
<dbReference type="PANTHER" id="PTHR46696:SF1">
    <property type="entry name" value="CYTOCHROME P450 YJIB-RELATED"/>
    <property type="match status" value="1"/>
</dbReference>
<proteinExistence type="inferred from homology"/>
<feature type="transmembrane region" description="Helical" evidence="5">
    <location>
        <begin position="529"/>
        <end position="551"/>
    </location>
</feature>
<gene>
    <name evidence="7" type="ORF">GCM10009115_05090</name>
</gene>
<name>A0ABP3X9E9_9SPHN</name>
<evidence type="ECO:0000256" key="1">
    <source>
        <dbReference type="ARBA" id="ARBA00010617"/>
    </source>
</evidence>
<dbReference type="CDD" id="cd11033">
    <property type="entry name" value="CYP142-like"/>
    <property type="match status" value="1"/>
</dbReference>
<reference evidence="8" key="1">
    <citation type="journal article" date="2019" name="Int. J. Syst. Evol. Microbiol.">
        <title>The Global Catalogue of Microorganisms (GCM) 10K type strain sequencing project: providing services to taxonomists for standard genome sequencing and annotation.</title>
        <authorList>
            <consortium name="The Broad Institute Genomics Platform"/>
            <consortium name="The Broad Institute Genome Sequencing Center for Infectious Disease"/>
            <person name="Wu L."/>
            <person name="Ma J."/>
        </authorList>
    </citation>
    <scope>NUCLEOTIDE SEQUENCE [LARGE SCALE GENOMIC DNA]</scope>
    <source>
        <strain evidence="8">JCM 15910</strain>
    </source>
</reference>
<dbReference type="Pfam" id="PF00067">
    <property type="entry name" value="p450"/>
    <property type="match status" value="1"/>
</dbReference>
<feature type="transmembrane region" description="Helical" evidence="5">
    <location>
        <begin position="731"/>
        <end position="750"/>
    </location>
</feature>
<dbReference type="InterPro" id="IPR017972">
    <property type="entry name" value="Cyt_P450_CS"/>
</dbReference>
<organism evidence="7 8">
    <name type="scientific">Sphingopyxis soli</name>
    <dbReference type="NCBI Taxonomy" id="592051"/>
    <lineage>
        <taxon>Bacteria</taxon>
        <taxon>Pseudomonadati</taxon>
        <taxon>Pseudomonadota</taxon>
        <taxon>Alphaproteobacteria</taxon>
        <taxon>Sphingomonadales</taxon>
        <taxon>Sphingomonadaceae</taxon>
        <taxon>Sphingopyxis</taxon>
    </lineage>
</organism>
<keyword evidence="8" id="KW-1185">Reference proteome</keyword>
<dbReference type="PROSITE" id="PS00086">
    <property type="entry name" value="CYTOCHROME_P450"/>
    <property type="match status" value="1"/>
</dbReference>
<feature type="transmembrane region" description="Helical" evidence="5">
    <location>
        <begin position="477"/>
        <end position="497"/>
    </location>
</feature>
<dbReference type="SUPFAM" id="SSF103473">
    <property type="entry name" value="MFS general substrate transporter"/>
    <property type="match status" value="1"/>
</dbReference>
<dbReference type="InterPro" id="IPR036259">
    <property type="entry name" value="MFS_trans_sf"/>
</dbReference>
<evidence type="ECO:0000256" key="4">
    <source>
        <dbReference type="ARBA" id="ARBA00023136"/>
    </source>
</evidence>
<dbReference type="Proteomes" id="UP001500738">
    <property type="component" value="Unassembled WGS sequence"/>
</dbReference>
<feature type="transmembrane region" description="Helical" evidence="5">
    <location>
        <begin position="504"/>
        <end position="523"/>
    </location>
</feature>
<dbReference type="PROSITE" id="PS50850">
    <property type="entry name" value="MFS"/>
    <property type="match status" value="1"/>
</dbReference>
<dbReference type="Gene3D" id="1.10.630.10">
    <property type="entry name" value="Cytochrome P450"/>
    <property type="match status" value="1"/>
</dbReference>
<feature type="domain" description="Major facilitator superfamily (MFS) profile" evidence="6">
    <location>
        <begin position="439"/>
        <end position="817"/>
    </location>
</feature>
<evidence type="ECO:0000313" key="8">
    <source>
        <dbReference type="Proteomes" id="UP001500738"/>
    </source>
</evidence>
<accession>A0ABP3X9E9</accession>
<feature type="transmembrane region" description="Helical" evidence="5">
    <location>
        <begin position="705"/>
        <end position="725"/>
    </location>
</feature>
<dbReference type="PRINTS" id="PR00359">
    <property type="entry name" value="BP450"/>
</dbReference>
<evidence type="ECO:0000256" key="5">
    <source>
        <dbReference type="SAM" id="Phobius"/>
    </source>
</evidence>
<comment type="similarity">
    <text evidence="1">Belongs to the cytochrome P450 family.</text>
</comment>
<dbReference type="InterPro" id="IPR002397">
    <property type="entry name" value="Cyt_P450_B"/>
</dbReference>
<feature type="transmembrane region" description="Helical" evidence="5">
    <location>
        <begin position="762"/>
        <end position="786"/>
    </location>
</feature>
<evidence type="ECO:0000256" key="3">
    <source>
        <dbReference type="ARBA" id="ARBA00022989"/>
    </source>
</evidence>
<keyword evidence="4 5" id="KW-0472">Membrane</keyword>
<comment type="caution">
    <text evidence="7">The sequence shown here is derived from an EMBL/GenBank/DDBJ whole genome shotgun (WGS) entry which is preliminary data.</text>
</comment>
<dbReference type="InterPro" id="IPR036396">
    <property type="entry name" value="Cyt_P450_sf"/>
</dbReference>
<sequence length="820" mass="88332">MRAHNRAATIALEDIDVSDPELWRTDSHWPYFERLRAEDPVHFCRDSQFGPYWSVTKFNDIMAVDTNHAVFSSDIGLGGITILDDDPKDALPMFIAMDPPKHDHQRKVVAPIVGPGNLAKMEGLIRSRAAAILDELPVGETFDWVERVSIELTTQMLATLFDFPFEDRHKLTYWSDVVTTLAAPGEIVETVEEQNAILMECLEYFVRLWNERVNEEPASDLISMLAHGESTRHMTPKEYLGNIILLIVGGNDTTRNTMTGSVLALNQNPDQYQKLRDHPELIPSMVSETIRWQTPLAHMRRTATCDTELGGKKIAKDDKVIMWYVSGNRDETVIDRPNDYIIDRERPRQHLSFGFGIHRCVGNRLAEMQLRIVWEEILKRYPTIEVVGEPVRPATPFVKGYQSLPVRIPASASLPARPSRAKARPQIERRPPYRQPAKVLAAATLVSAAGALLFNLMPTILALAASRFGLSDDQVGAVGSSYLGGFALVATTSNLWIDRFNWRLVVAIASLLSVIGLAGSAFAPSMPTLLASLGLAGACLGTLYTVCIAVVSENHKPDRAFGVKLTGEVTLAIVGLLAISTFALAQADFRMAMLLLAGLSGAAAISGLVAFPAGRAVVPPEKRFAMTRRAGGSVRAPRNVTAWIGLSALFISFSGLAALWAFVFQLAPTFGVDANAAENVLTAALVVSGAAGLTAALLGDKFGRVKPLAIGMLLAICGVAAFHWGGDFGPYLAGVVLTGGLWNFPMAYQMGMIATSDERGNIAVLMPAALAVGGALGPVLAGALLAGGHGYAPLYGLFAGATAIGLAAFIVMGRRLASGA</sequence>
<dbReference type="Pfam" id="PF07690">
    <property type="entry name" value="MFS_1"/>
    <property type="match status" value="1"/>
</dbReference>
<dbReference type="InterPro" id="IPR011701">
    <property type="entry name" value="MFS"/>
</dbReference>
<keyword evidence="3 5" id="KW-1133">Transmembrane helix</keyword>
<dbReference type="PANTHER" id="PTHR46696">
    <property type="entry name" value="P450, PUTATIVE (EUROFUNG)-RELATED"/>
    <property type="match status" value="1"/>
</dbReference>
<keyword evidence="2 5" id="KW-0812">Transmembrane</keyword>
<evidence type="ECO:0000256" key="2">
    <source>
        <dbReference type="ARBA" id="ARBA00022692"/>
    </source>
</evidence>
<feature type="transmembrane region" description="Helical" evidence="5">
    <location>
        <begin position="792"/>
        <end position="812"/>
    </location>
</feature>
<dbReference type="EMBL" id="BAAAFE010000003">
    <property type="protein sequence ID" value="GAA0861635.1"/>
    <property type="molecule type" value="Genomic_DNA"/>
</dbReference>
<dbReference type="InterPro" id="IPR020846">
    <property type="entry name" value="MFS_dom"/>
</dbReference>
<feature type="transmembrane region" description="Helical" evidence="5">
    <location>
        <begin position="439"/>
        <end position="465"/>
    </location>
</feature>